<comment type="similarity">
    <text evidence="2">Belongs to the eukaryotic ribosomal protein eL34 family.</text>
</comment>
<evidence type="ECO:0000256" key="9">
    <source>
        <dbReference type="ARBA" id="ARBA00041184"/>
    </source>
</evidence>
<dbReference type="SUPFAM" id="SSF53335">
    <property type="entry name" value="S-adenosyl-L-methionine-dependent methyltransferases"/>
    <property type="match status" value="1"/>
</dbReference>
<dbReference type="Proteomes" id="UP000095192">
    <property type="component" value="Unassembled WGS sequence"/>
</dbReference>
<evidence type="ECO:0000256" key="4">
    <source>
        <dbReference type="ARBA" id="ARBA00022603"/>
    </source>
</evidence>
<protein>
    <recommendedName>
        <fullName evidence="9">rRNA methyltransferase 2, mitochondrial</fullName>
    </recommendedName>
</protein>
<keyword evidence="8" id="KW-0687">Ribonucleoprotein</keyword>
<sequence length="424" mass="48277">MRWEMHRKHTRERQPIRTGFQRTKTIVQQAAFCPRLPRPHALLPIPARRPPQLRLLKKRERRVNRAYGGTRCHFCVREKVLRAFLVEEQKCVKQVLQVKEKQKREEVKSENKKNKKRTKSIRAFFWLDSRTPLRASTRALVVRGAPGGLTILGTTVSENLGIGWCTRGSVRAFTKAIPPVRNQRSRHSSEWITRHITDTYVQRAQECDYRSRSAFKLEQLDDEYLFLRKDRIVLDLGCYPGGWCQVAAKRCLVGHEGANWANGGALTPSSSRVIGVDIAHMDPIPNVQFIHGRVGESTTLQAVLQELGDQKADVVLSDMAPACTGIRHDDHFNSIELCLYAADLMEQVLCLGGTFVVKMFMGSESGKYKAYLRSRFDSVSSAKPRACRQESREMYFVCTGFKGRDKMSGEVQIKGSFSSREGYA</sequence>
<keyword evidence="5" id="KW-0808">Transferase</keyword>
<dbReference type="AlphaFoldDB" id="A0A1D3D1D6"/>
<dbReference type="EMBL" id="JROU02001160">
    <property type="protein sequence ID" value="OEH77258.1"/>
    <property type="molecule type" value="Genomic_DNA"/>
</dbReference>
<keyword evidence="6" id="KW-0949">S-adenosyl-L-methionine</keyword>
<dbReference type="Pfam" id="PF01199">
    <property type="entry name" value="Ribosomal_L34e"/>
    <property type="match status" value="1"/>
</dbReference>
<gene>
    <name evidence="11" type="ORF">cyc_01342</name>
</gene>
<keyword evidence="12" id="KW-1185">Reference proteome</keyword>
<evidence type="ECO:0000256" key="3">
    <source>
        <dbReference type="ARBA" id="ARBA00022552"/>
    </source>
</evidence>
<keyword evidence="7" id="KW-0689">Ribosomal protein</keyword>
<evidence type="ECO:0000256" key="6">
    <source>
        <dbReference type="ARBA" id="ARBA00022691"/>
    </source>
</evidence>
<evidence type="ECO:0000256" key="1">
    <source>
        <dbReference type="ARBA" id="ARBA00009258"/>
    </source>
</evidence>
<dbReference type="InterPro" id="IPR029063">
    <property type="entry name" value="SAM-dependent_MTases_sf"/>
</dbReference>
<dbReference type="GO" id="GO:0003735">
    <property type="term" value="F:structural constituent of ribosome"/>
    <property type="evidence" value="ECO:0007669"/>
    <property type="project" value="InterPro"/>
</dbReference>
<dbReference type="GO" id="GO:0006412">
    <property type="term" value="P:translation"/>
    <property type="evidence" value="ECO:0007669"/>
    <property type="project" value="InterPro"/>
</dbReference>
<evidence type="ECO:0000256" key="5">
    <source>
        <dbReference type="ARBA" id="ARBA00022679"/>
    </source>
</evidence>
<dbReference type="PANTHER" id="PTHR10920:SF18">
    <property type="entry name" value="RRNA METHYLTRANSFERASE 2, MITOCHONDRIAL"/>
    <property type="match status" value="1"/>
</dbReference>
<dbReference type="HAMAP" id="MF_01547">
    <property type="entry name" value="RNA_methyltr_E"/>
    <property type="match status" value="1"/>
</dbReference>
<dbReference type="GO" id="GO:0005840">
    <property type="term" value="C:ribosome"/>
    <property type="evidence" value="ECO:0007669"/>
    <property type="project" value="UniProtKB-KW"/>
</dbReference>
<evidence type="ECO:0000259" key="10">
    <source>
        <dbReference type="Pfam" id="PF01728"/>
    </source>
</evidence>
<dbReference type="InterPro" id="IPR038562">
    <property type="entry name" value="Ribosomal_eL34_C_sf"/>
</dbReference>
<dbReference type="InterPro" id="IPR050082">
    <property type="entry name" value="RNA_methyltr_RlmE"/>
</dbReference>
<organism evidence="11 12">
    <name type="scientific">Cyclospora cayetanensis</name>
    <dbReference type="NCBI Taxonomy" id="88456"/>
    <lineage>
        <taxon>Eukaryota</taxon>
        <taxon>Sar</taxon>
        <taxon>Alveolata</taxon>
        <taxon>Apicomplexa</taxon>
        <taxon>Conoidasida</taxon>
        <taxon>Coccidia</taxon>
        <taxon>Eucoccidiorida</taxon>
        <taxon>Eimeriorina</taxon>
        <taxon>Eimeriidae</taxon>
        <taxon>Cyclospora</taxon>
    </lineage>
</organism>
<dbReference type="InterPro" id="IPR008195">
    <property type="entry name" value="Ribosomal_eL34"/>
</dbReference>
<dbReference type="Pfam" id="PF01728">
    <property type="entry name" value="FtsJ"/>
    <property type="match status" value="1"/>
</dbReference>
<evidence type="ECO:0000313" key="11">
    <source>
        <dbReference type="EMBL" id="OEH77258.1"/>
    </source>
</evidence>
<dbReference type="Gene3D" id="6.20.340.10">
    <property type="match status" value="1"/>
</dbReference>
<dbReference type="InterPro" id="IPR015507">
    <property type="entry name" value="rRNA-MeTfrase_E"/>
</dbReference>
<keyword evidence="3" id="KW-0698">rRNA processing</keyword>
<proteinExistence type="inferred from homology"/>
<evidence type="ECO:0000313" key="12">
    <source>
        <dbReference type="Proteomes" id="UP000095192"/>
    </source>
</evidence>
<dbReference type="InterPro" id="IPR002877">
    <property type="entry name" value="RNA_MeTrfase_FtsJ_dom"/>
</dbReference>
<feature type="domain" description="Ribosomal RNA methyltransferase FtsJ" evidence="10">
    <location>
        <begin position="209"/>
        <end position="401"/>
    </location>
</feature>
<dbReference type="VEuPathDB" id="ToxoDB:LOC34618364"/>
<name>A0A1D3D1D6_9EIME</name>
<accession>A0A1D3D1D6</accession>
<dbReference type="InParanoid" id="A0A1D3D1D6"/>
<keyword evidence="4 11" id="KW-0489">Methyltransferase</keyword>
<comment type="similarity">
    <text evidence="1">Belongs to the class I-like SAM-binding methyltransferase superfamily. RNA methyltransferase RlmE family.</text>
</comment>
<dbReference type="Gene3D" id="3.40.50.150">
    <property type="entry name" value="Vaccinia Virus protein VP39"/>
    <property type="match status" value="1"/>
</dbReference>
<evidence type="ECO:0000256" key="2">
    <source>
        <dbReference type="ARBA" id="ARBA00009875"/>
    </source>
</evidence>
<reference evidence="11 12" key="1">
    <citation type="journal article" date="2016" name="BMC Genomics">
        <title>Comparative genomics reveals Cyclospora cayetanensis possesses coccidia-like metabolism and invasion components but unique surface antigens.</title>
        <authorList>
            <person name="Liu S."/>
            <person name="Wang L."/>
            <person name="Zheng H."/>
            <person name="Xu Z."/>
            <person name="Roellig D.M."/>
            <person name="Li N."/>
            <person name="Frace M.A."/>
            <person name="Tang K."/>
            <person name="Arrowood M.J."/>
            <person name="Moss D.M."/>
            <person name="Zhang L."/>
            <person name="Feng Y."/>
            <person name="Xiao L."/>
        </authorList>
    </citation>
    <scope>NUCLEOTIDE SEQUENCE [LARGE SCALE GENOMIC DNA]</scope>
    <source>
        <strain evidence="11 12">CHN_HEN01</strain>
    </source>
</reference>
<dbReference type="FunCoup" id="A0A1D3D1D6">
    <property type="interactions" value="228"/>
</dbReference>
<comment type="caution">
    <text evidence="11">The sequence shown here is derived from an EMBL/GenBank/DDBJ whole genome shotgun (WGS) entry which is preliminary data.</text>
</comment>
<evidence type="ECO:0000256" key="7">
    <source>
        <dbReference type="ARBA" id="ARBA00022980"/>
    </source>
</evidence>
<dbReference type="GO" id="GO:0008650">
    <property type="term" value="F:rRNA (uridine-2'-O-)-methyltransferase activity"/>
    <property type="evidence" value="ECO:0007669"/>
    <property type="project" value="TreeGrafter"/>
</dbReference>
<dbReference type="VEuPathDB" id="ToxoDB:cyc_01342"/>
<dbReference type="PANTHER" id="PTHR10920">
    <property type="entry name" value="RIBOSOMAL RNA METHYLTRANSFERASE"/>
    <property type="match status" value="1"/>
</dbReference>
<evidence type="ECO:0000256" key="8">
    <source>
        <dbReference type="ARBA" id="ARBA00023274"/>
    </source>
</evidence>
<dbReference type="GO" id="GO:1990904">
    <property type="term" value="C:ribonucleoprotein complex"/>
    <property type="evidence" value="ECO:0007669"/>
    <property type="project" value="UniProtKB-KW"/>
</dbReference>